<dbReference type="Proteomes" id="UP000655366">
    <property type="component" value="Unassembled WGS sequence"/>
</dbReference>
<dbReference type="PANTHER" id="PTHR46401">
    <property type="entry name" value="GLYCOSYLTRANSFERASE WBBK-RELATED"/>
    <property type="match status" value="1"/>
</dbReference>
<protein>
    <submittedName>
        <fullName evidence="4">DUF1972 domain-containing protein</fullName>
    </submittedName>
</protein>
<dbReference type="AlphaFoldDB" id="A0A931G4E9"/>
<evidence type="ECO:0000313" key="4">
    <source>
        <dbReference type="EMBL" id="MBG0738325.1"/>
    </source>
</evidence>
<sequence length="392" mass="43176">MHLALVGTRGVPARYGGFETCVEEVGKRLVARGHRVSVYCRTEKGSSPLPAEYLGMKLIHLPAPRKRSLETLCHTGLSIGHILGHRVDTAIVFNAANAPWLPFLRAARIPFATHVDGLEWQRARWGKMGQKYYRTMEALSVRLSDALIADAVGIQDYYREEFDVDTTLLTYGAPILEPGTSNRINGLGLESKKYHLVVARFLPENHVHMIVDGYTKSGAKYPLVVVGSHPYAEEYTRQLHALGDQRVQFIGGVWDQSLLDDLYANALVYWHGHSVGGTNPSLLRAMGAGAATNAFDVSFNREVLGDAGRYFSSPADVRALAEHAERSSAEIAGRGIASVQRAHLYSWDDIALGYEALCRRLISGEQRRSSGKGRRLGTSRTQSFGYLPKVGA</sequence>
<evidence type="ECO:0000256" key="1">
    <source>
        <dbReference type="ARBA" id="ARBA00022679"/>
    </source>
</evidence>
<feature type="domain" description="Glycosyl transferase family 1" evidence="2">
    <location>
        <begin position="190"/>
        <end position="325"/>
    </location>
</feature>
<keyword evidence="5" id="KW-1185">Reference proteome</keyword>
<evidence type="ECO:0000313" key="5">
    <source>
        <dbReference type="Proteomes" id="UP000655366"/>
    </source>
</evidence>
<dbReference type="RefSeq" id="WP_196395275.1">
    <property type="nucleotide sequence ID" value="NZ_JADNYM010000003.1"/>
</dbReference>
<dbReference type="Pfam" id="PF09314">
    <property type="entry name" value="DUF1972"/>
    <property type="match status" value="1"/>
</dbReference>
<evidence type="ECO:0000259" key="3">
    <source>
        <dbReference type="Pfam" id="PF09314"/>
    </source>
</evidence>
<dbReference type="GO" id="GO:0016757">
    <property type="term" value="F:glycosyltransferase activity"/>
    <property type="evidence" value="ECO:0007669"/>
    <property type="project" value="InterPro"/>
</dbReference>
<dbReference type="InterPro" id="IPR001296">
    <property type="entry name" value="Glyco_trans_1"/>
</dbReference>
<name>A0A931G4E9_9MICC</name>
<dbReference type="Gene3D" id="3.40.50.2000">
    <property type="entry name" value="Glycogen Phosphorylase B"/>
    <property type="match status" value="2"/>
</dbReference>
<organism evidence="4 5">
    <name type="scientific">Arthrobacter terrae</name>
    <dbReference type="NCBI Taxonomy" id="2935737"/>
    <lineage>
        <taxon>Bacteria</taxon>
        <taxon>Bacillati</taxon>
        <taxon>Actinomycetota</taxon>
        <taxon>Actinomycetes</taxon>
        <taxon>Micrococcales</taxon>
        <taxon>Micrococcaceae</taxon>
        <taxon>Arthrobacter</taxon>
    </lineage>
</organism>
<dbReference type="EMBL" id="JADNYM010000003">
    <property type="protein sequence ID" value="MBG0738325.1"/>
    <property type="molecule type" value="Genomic_DNA"/>
</dbReference>
<accession>A0A931G4E9</accession>
<dbReference type="SUPFAM" id="SSF53756">
    <property type="entry name" value="UDP-Glycosyltransferase/glycogen phosphorylase"/>
    <property type="match status" value="1"/>
</dbReference>
<keyword evidence="1" id="KW-0808">Transferase</keyword>
<dbReference type="InterPro" id="IPR015393">
    <property type="entry name" value="DUF1972"/>
</dbReference>
<evidence type="ECO:0000259" key="2">
    <source>
        <dbReference type="Pfam" id="PF00534"/>
    </source>
</evidence>
<gene>
    <name evidence="4" type="ORF">IV500_02620</name>
</gene>
<dbReference type="PANTHER" id="PTHR46401:SF8">
    <property type="entry name" value="BLL6006 PROTEIN"/>
    <property type="match status" value="1"/>
</dbReference>
<proteinExistence type="predicted"/>
<reference evidence="4 5" key="1">
    <citation type="submission" date="2020-11" db="EMBL/GenBank/DDBJ databases">
        <title>Arthrobacter antarcticus sp. nov., isolated from Antarctic Soil.</title>
        <authorList>
            <person name="Li J."/>
        </authorList>
    </citation>
    <scope>NUCLEOTIDE SEQUENCE [LARGE SCALE GENOMIC DNA]</scope>
    <source>
        <strain evidence="4 5">Z1-20</strain>
    </source>
</reference>
<feature type="domain" description="DUF1972" evidence="3">
    <location>
        <begin position="2"/>
        <end position="173"/>
    </location>
</feature>
<comment type="caution">
    <text evidence="4">The sequence shown here is derived from an EMBL/GenBank/DDBJ whole genome shotgun (WGS) entry which is preliminary data.</text>
</comment>
<dbReference type="Pfam" id="PF00534">
    <property type="entry name" value="Glycos_transf_1"/>
    <property type="match status" value="1"/>
</dbReference>